<evidence type="ECO:0000313" key="1">
    <source>
        <dbReference type="EMBL" id="SIT57835.1"/>
    </source>
</evidence>
<accession>A0A1R3VHE2</accession>
<gene>
    <name evidence="1" type="ORF">BQ8794_410002</name>
</gene>
<sequence>MRFAQRSLQRSLLSGHERAFDLVRRNDWTWRYLLVLAEEPEWQHSIIPFAVFQLRAPYDALFPRNGSLFETQAPSSGRHIPAAIGLPP</sequence>
<reference evidence="2" key="1">
    <citation type="submission" date="2017-01" db="EMBL/GenBank/DDBJ databases">
        <authorList>
            <person name="Brunel B."/>
        </authorList>
    </citation>
    <scope>NUCLEOTIDE SEQUENCE [LARGE SCALE GENOMIC DNA]</scope>
</reference>
<dbReference type="Proteomes" id="UP000188388">
    <property type="component" value="Unassembled WGS sequence"/>
</dbReference>
<dbReference type="EMBL" id="FTPD01000036">
    <property type="protein sequence ID" value="SIT57835.1"/>
    <property type="molecule type" value="Genomic_DNA"/>
</dbReference>
<name>A0A1R3VHE2_9HYPH</name>
<keyword evidence="2" id="KW-1185">Reference proteome</keyword>
<protein>
    <submittedName>
        <fullName evidence="1">Uncharacterized protein</fullName>
    </submittedName>
</protein>
<organism evidence="1 2">
    <name type="scientific">Mesorhizobium prunaredense</name>
    <dbReference type="NCBI Taxonomy" id="1631249"/>
    <lineage>
        <taxon>Bacteria</taxon>
        <taxon>Pseudomonadati</taxon>
        <taxon>Pseudomonadota</taxon>
        <taxon>Alphaproteobacteria</taxon>
        <taxon>Hyphomicrobiales</taxon>
        <taxon>Phyllobacteriaceae</taxon>
        <taxon>Mesorhizobium</taxon>
    </lineage>
</organism>
<dbReference type="AlphaFoldDB" id="A0A1R3VHE2"/>
<evidence type="ECO:0000313" key="2">
    <source>
        <dbReference type="Proteomes" id="UP000188388"/>
    </source>
</evidence>
<proteinExistence type="predicted"/>